<reference evidence="1 2" key="1">
    <citation type="submission" date="2018-06" db="EMBL/GenBank/DDBJ databases">
        <title>A transcriptomic atlas of mushroom development highlights an independent origin of complex multicellularity.</title>
        <authorList>
            <consortium name="DOE Joint Genome Institute"/>
            <person name="Krizsan K."/>
            <person name="Almasi E."/>
            <person name="Merenyi Z."/>
            <person name="Sahu N."/>
            <person name="Viragh M."/>
            <person name="Koszo T."/>
            <person name="Mondo S."/>
            <person name="Kiss B."/>
            <person name="Balint B."/>
            <person name="Kues U."/>
            <person name="Barry K."/>
            <person name="Hegedus J.C."/>
            <person name="Henrissat B."/>
            <person name="Johnson J."/>
            <person name="Lipzen A."/>
            <person name="Ohm R."/>
            <person name="Nagy I."/>
            <person name="Pangilinan J."/>
            <person name="Yan J."/>
            <person name="Xiong Y."/>
            <person name="Grigoriev I.V."/>
            <person name="Hibbett D.S."/>
            <person name="Nagy L.G."/>
        </authorList>
    </citation>
    <scope>NUCLEOTIDE SEQUENCE [LARGE SCALE GENOMIC DNA]</scope>
    <source>
        <strain evidence="1 2">SZMC22713</strain>
    </source>
</reference>
<dbReference type="VEuPathDB" id="FungiDB:BD410DRAFT_805045"/>
<evidence type="ECO:0000313" key="2">
    <source>
        <dbReference type="Proteomes" id="UP000294933"/>
    </source>
</evidence>
<keyword evidence="2" id="KW-1185">Reference proteome</keyword>
<accession>A0A4Y7PZQ3</accession>
<dbReference type="AlphaFoldDB" id="A0A4Y7PZQ3"/>
<organism evidence="1 2">
    <name type="scientific">Rickenella mellea</name>
    <dbReference type="NCBI Taxonomy" id="50990"/>
    <lineage>
        <taxon>Eukaryota</taxon>
        <taxon>Fungi</taxon>
        <taxon>Dikarya</taxon>
        <taxon>Basidiomycota</taxon>
        <taxon>Agaricomycotina</taxon>
        <taxon>Agaricomycetes</taxon>
        <taxon>Hymenochaetales</taxon>
        <taxon>Rickenellaceae</taxon>
        <taxon>Rickenella</taxon>
    </lineage>
</organism>
<protein>
    <submittedName>
        <fullName evidence="1">Uncharacterized protein</fullName>
    </submittedName>
</protein>
<evidence type="ECO:0000313" key="1">
    <source>
        <dbReference type="EMBL" id="TDL20488.1"/>
    </source>
</evidence>
<dbReference type="EMBL" id="ML170188">
    <property type="protein sequence ID" value="TDL20488.1"/>
    <property type="molecule type" value="Genomic_DNA"/>
</dbReference>
<sequence>MPKMHTEYGEDSLLCISLSGDDEELSHVQVPTNLFFVWRKGLQHFQTKRPPNDPISSNVLKAEKPSLARRQSATSRIWLYRAEMKMFIAVQLVTTRDPYDARQRPATNPLKTHVIHQFNKLNNNWQRYQAQELFDIHANQQSMNKVTCTHGADALGPYHGH</sequence>
<proteinExistence type="predicted"/>
<gene>
    <name evidence="1" type="ORF">BD410DRAFT_805045</name>
</gene>
<name>A0A4Y7PZQ3_9AGAM</name>
<dbReference type="Proteomes" id="UP000294933">
    <property type="component" value="Unassembled WGS sequence"/>
</dbReference>